<sequence>MERNNELEQLKQQEIQLRAALRQMKIEVDNANITAKASAMEAKQVAEEAAEANEAAKKNMEAAITEADAKMKKSCENARTKAKKAKQEAIDRVNQVAKEWWQKEKDAERKSLADQKQAQSVMRAQLETEIKYSSARLRYNEIQTDILNEAAALVPHVLWTRTNILTPWQPALVP</sequence>
<feature type="coiled-coil region" evidence="1">
    <location>
        <begin position="3"/>
        <end position="88"/>
    </location>
</feature>
<dbReference type="AlphaFoldDB" id="A0A8T1AF33"/>
<keyword evidence="1" id="KW-0175">Coiled coil</keyword>
<dbReference type="EMBL" id="RCMK01001778">
    <property type="protein sequence ID" value="KAG2888513.1"/>
    <property type="molecule type" value="Genomic_DNA"/>
</dbReference>
<dbReference type="Proteomes" id="UP000736787">
    <property type="component" value="Unassembled WGS sequence"/>
</dbReference>
<evidence type="ECO:0000256" key="1">
    <source>
        <dbReference type="SAM" id="Coils"/>
    </source>
</evidence>
<dbReference type="VEuPathDB" id="FungiDB:PC110_g20439"/>
<dbReference type="EMBL" id="RCMI01002240">
    <property type="protein sequence ID" value="KAG2877738.1"/>
    <property type="molecule type" value="Genomic_DNA"/>
</dbReference>
<evidence type="ECO:0000313" key="3">
    <source>
        <dbReference type="EMBL" id="KAG2888513.1"/>
    </source>
</evidence>
<comment type="caution">
    <text evidence="2">The sequence shown here is derived from an EMBL/GenBank/DDBJ whole genome shotgun (WGS) entry which is preliminary data.</text>
</comment>
<evidence type="ECO:0000313" key="2">
    <source>
        <dbReference type="EMBL" id="KAG2877738.1"/>
    </source>
</evidence>
<name>A0A8T1AF33_9STRA</name>
<gene>
    <name evidence="2" type="ORF">PC115_g23273</name>
    <name evidence="3" type="ORF">PC117_g24885</name>
</gene>
<proteinExistence type="predicted"/>
<evidence type="ECO:0000313" key="4">
    <source>
        <dbReference type="Proteomes" id="UP000774804"/>
    </source>
</evidence>
<organism evidence="2 4">
    <name type="scientific">Phytophthora cactorum</name>
    <dbReference type="NCBI Taxonomy" id="29920"/>
    <lineage>
        <taxon>Eukaryota</taxon>
        <taxon>Sar</taxon>
        <taxon>Stramenopiles</taxon>
        <taxon>Oomycota</taxon>
        <taxon>Peronosporomycetes</taxon>
        <taxon>Peronosporales</taxon>
        <taxon>Peronosporaceae</taxon>
        <taxon>Phytophthora</taxon>
    </lineage>
</organism>
<accession>A0A8T1AF33</accession>
<reference evidence="2" key="1">
    <citation type="submission" date="2018-10" db="EMBL/GenBank/DDBJ databases">
        <title>Effector identification in a new, highly contiguous assembly of the strawberry crown rot pathogen Phytophthora cactorum.</title>
        <authorList>
            <person name="Armitage A.D."/>
            <person name="Nellist C.F."/>
            <person name="Bates H."/>
            <person name="Vickerstaff R.J."/>
            <person name="Harrison R.J."/>
        </authorList>
    </citation>
    <scope>NUCLEOTIDE SEQUENCE</scope>
    <source>
        <strain evidence="2">4032</strain>
        <strain evidence="3">4040</strain>
    </source>
</reference>
<protein>
    <submittedName>
        <fullName evidence="2">Uncharacterized protein</fullName>
    </submittedName>
</protein>
<dbReference type="Proteomes" id="UP000774804">
    <property type="component" value="Unassembled WGS sequence"/>
</dbReference>